<dbReference type="AlphaFoldDB" id="A0A3E2H0A9"/>
<comment type="caution">
    <text evidence="2">The sequence shown here is derived from an EMBL/GenBank/DDBJ whole genome shotgun (WGS) entry which is preliminary data.</text>
</comment>
<keyword evidence="3" id="KW-1185">Reference proteome</keyword>
<gene>
    <name evidence="2" type="ORF">B7463_g9493</name>
</gene>
<name>A0A3E2H0A9_SCYLI</name>
<sequence>MASQIALPPPAVSRREPAEPIEPELKLSELLLELTPIAARPLPEADALLCTATTLILSVDRAMDWLLSLLPTAAWPPAQLGPEPEPKPEPDRAEDIAIQQALDEVLEYHRTHRPPNTAKNYEPKQRE</sequence>
<feature type="compositionally biased region" description="Basic and acidic residues" evidence="1">
    <location>
        <begin position="84"/>
        <end position="95"/>
    </location>
</feature>
<accession>A0A3E2H0A9</accession>
<feature type="non-terminal residue" evidence="2">
    <location>
        <position position="1"/>
    </location>
</feature>
<feature type="non-terminal residue" evidence="2">
    <location>
        <position position="127"/>
    </location>
</feature>
<dbReference type="OrthoDB" id="4325529at2759"/>
<protein>
    <submittedName>
        <fullName evidence="2">Uncharacterized protein</fullName>
    </submittedName>
</protein>
<reference evidence="2 3" key="1">
    <citation type="submission" date="2018-05" db="EMBL/GenBank/DDBJ databases">
        <title>Draft genome sequence of Scytalidium lignicola DSM 105466, a ubiquitous saprotrophic fungus.</title>
        <authorList>
            <person name="Buettner E."/>
            <person name="Gebauer A.M."/>
            <person name="Hofrichter M."/>
            <person name="Liers C."/>
            <person name="Kellner H."/>
        </authorList>
    </citation>
    <scope>NUCLEOTIDE SEQUENCE [LARGE SCALE GENOMIC DNA]</scope>
    <source>
        <strain evidence="2 3">DSM 105466</strain>
    </source>
</reference>
<evidence type="ECO:0000313" key="3">
    <source>
        <dbReference type="Proteomes" id="UP000258309"/>
    </source>
</evidence>
<proteinExistence type="predicted"/>
<organism evidence="2 3">
    <name type="scientific">Scytalidium lignicola</name>
    <name type="common">Hyphomycete</name>
    <dbReference type="NCBI Taxonomy" id="5539"/>
    <lineage>
        <taxon>Eukaryota</taxon>
        <taxon>Fungi</taxon>
        <taxon>Dikarya</taxon>
        <taxon>Ascomycota</taxon>
        <taxon>Pezizomycotina</taxon>
        <taxon>Leotiomycetes</taxon>
        <taxon>Leotiomycetes incertae sedis</taxon>
        <taxon>Scytalidium</taxon>
    </lineage>
</organism>
<dbReference type="EMBL" id="NCSJ02000237">
    <property type="protein sequence ID" value="RFU26844.1"/>
    <property type="molecule type" value="Genomic_DNA"/>
</dbReference>
<feature type="region of interest" description="Disordered" evidence="1">
    <location>
        <begin position="107"/>
        <end position="127"/>
    </location>
</feature>
<feature type="region of interest" description="Disordered" evidence="1">
    <location>
        <begin position="75"/>
        <end position="95"/>
    </location>
</feature>
<feature type="region of interest" description="Disordered" evidence="1">
    <location>
        <begin position="1"/>
        <end position="20"/>
    </location>
</feature>
<evidence type="ECO:0000256" key="1">
    <source>
        <dbReference type="SAM" id="MobiDB-lite"/>
    </source>
</evidence>
<dbReference type="Proteomes" id="UP000258309">
    <property type="component" value="Unassembled WGS sequence"/>
</dbReference>
<evidence type="ECO:0000313" key="2">
    <source>
        <dbReference type="EMBL" id="RFU26844.1"/>
    </source>
</evidence>